<feature type="transmembrane region" description="Helical" evidence="1">
    <location>
        <begin position="104"/>
        <end position="125"/>
    </location>
</feature>
<dbReference type="Proteomes" id="UP000094580">
    <property type="component" value="Unassembled WGS sequence"/>
</dbReference>
<protein>
    <recommendedName>
        <fullName evidence="4">DUF3397 domain-containing protein</fullName>
    </recommendedName>
</protein>
<evidence type="ECO:0000313" key="3">
    <source>
        <dbReference type="Proteomes" id="UP000094580"/>
    </source>
</evidence>
<sequence>MDVNIHFDQDHFVSTIIITLVNYITLGILLFRIYRTNDLKPEVWKSIIAMLIGLFVFSINLNFNQYRIEIPILPLGFWILMWICKRNDNQERWEKYRRFAWAGFLIRFFFLFTSLLQMMIDSVIYS</sequence>
<reference evidence="2 3" key="1">
    <citation type="submission" date="2016-07" db="EMBL/GenBank/DDBJ databases">
        <authorList>
            <person name="Townsley L."/>
            <person name="Shank E.A."/>
        </authorList>
    </citation>
    <scope>NUCLEOTIDE SEQUENCE [LARGE SCALE GENOMIC DNA]</scope>
    <source>
        <strain evidence="2 3">CH01</strain>
    </source>
</reference>
<evidence type="ECO:0000256" key="1">
    <source>
        <dbReference type="SAM" id="Phobius"/>
    </source>
</evidence>
<keyword evidence="1" id="KW-0472">Membrane</keyword>
<organism evidence="2 3">
    <name type="scientific">Gottfriedia luciferensis</name>
    <dbReference type="NCBI Taxonomy" id="178774"/>
    <lineage>
        <taxon>Bacteria</taxon>
        <taxon>Bacillati</taxon>
        <taxon>Bacillota</taxon>
        <taxon>Bacilli</taxon>
        <taxon>Bacillales</taxon>
        <taxon>Bacillaceae</taxon>
        <taxon>Gottfriedia</taxon>
    </lineage>
</organism>
<comment type="caution">
    <text evidence="2">The sequence shown here is derived from an EMBL/GenBank/DDBJ whole genome shotgun (WGS) entry which is preliminary data.</text>
</comment>
<evidence type="ECO:0008006" key="4">
    <source>
        <dbReference type="Google" id="ProtNLM"/>
    </source>
</evidence>
<proteinExistence type="predicted"/>
<feature type="transmembrane region" description="Helical" evidence="1">
    <location>
        <begin position="12"/>
        <end position="31"/>
    </location>
</feature>
<dbReference type="RefSeq" id="WP_069033259.1">
    <property type="nucleotide sequence ID" value="NZ_MDKC01000008.1"/>
</dbReference>
<feature type="transmembrane region" description="Helical" evidence="1">
    <location>
        <begin position="43"/>
        <end position="60"/>
    </location>
</feature>
<evidence type="ECO:0000313" key="2">
    <source>
        <dbReference type="EMBL" id="ODG92396.1"/>
    </source>
</evidence>
<keyword evidence="1" id="KW-1133">Transmembrane helix</keyword>
<dbReference type="EMBL" id="MDKC01000008">
    <property type="protein sequence ID" value="ODG92396.1"/>
    <property type="molecule type" value="Genomic_DNA"/>
</dbReference>
<keyword evidence="1" id="KW-0812">Transmembrane</keyword>
<gene>
    <name evidence="2" type="ORF">BED47_19485</name>
</gene>
<keyword evidence="3" id="KW-1185">Reference proteome</keyword>
<name>A0ABX2ZT93_9BACI</name>
<accession>A0ABX2ZT93</accession>